<gene>
    <name evidence="2" type="ORF">ACFPFO_04110</name>
</gene>
<organism evidence="2 3">
    <name type="scientific">Saliphagus infecundisoli</name>
    <dbReference type="NCBI Taxonomy" id="1849069"/>
    <lineage>
        <taxon>Archaea</taxon>
        <taxon>Methanobacteriati</taxon>
        <taxon>Methanobacteriota</taxon>
        <taxon>Stenosarchaea group</taxon>
        <taxon>Halobacteria</taxon>
        <taxon>Halobacteriales</taxon>
        <taxon>Natrialbaceae</taxon>
        <taxon>Saliphagus</taxon>
    </lineage>
</organism>
<reference evidence="2 3" key="1">
    <citation type="journal article" date="2019" name="Int. J. Syst. Evol. Microbiol.">
        <title>The Global Catalogue of Microorganisms (GCM) 10K type strain sequencing project: providing services to taxonomists for standard genome sequencing and annotation.</title>
        <authorList>
            <consortium name="The Broad Institute Genomics Platform"/>
            <consortium name="The Broad Institute Genome Sequencing Center for Infectious Disease"/>
            <person name="Wu L."/>
            <person name="Ma J."/>
        </authorList>
    </citation>
    <scope>NUCLEOTIDE SEQUENCE [LARGE SCALE GENOMIC DNA]</scope>
    <source>
        <strain evidence="2 3">CGMCC 1.15824</strain>
    </source>
</reference>
<sequence length="232" mass="24554">MNCAVVTVGDELLAGRTTNTNATWLCARLRERGVRVERVTTVPDRVGDIARVINEYRAEYDAVLVTGGLGPTHDDLTMEGVAAALGRSVEESAEALEWLTAEGGYAREDLASGTADLPKGARALHNEVGVAPGAALAGVYVLPGVPAEMEAMFEAIEDDFSGEAIHREVVVADEPESALLDRLEELQAEFSVTVGSYPGDSVRVSIESGDEEEVAAAADWLRARVAGVEDAE</sequence>
<dbReference type="PANTHER" id="PTHR13939">
    <property type="entry name" value="NICOTINAMIDE-NUCLEOTIDE AMIDOHYDROLASE PNCC"/>
    <property type="match status" value="1"/>
</dbReference>
<dbReference type="Pfam" id="PF00994">
    <property type="entry name" value="MoCF_biosynth"/>
    <property type="match status" value="1"/>
</dbReference>
<evidence type="ECO:0000259" key="1">
    <source>
        <dbReference type="SMART" id="SM00852"/>
    </source>
</evidence>
<dbReference type="CDD" id="cd00885">
    <property type="entry name" value="cinA"/>
    <property type="match status" value="1"/>
</dbReference>
<dbReference type="Gene3D" id="3.40.980.10">
    <property type="entry name" value="MoaB/Mog-like domain"/>
    <property type="match status" value="1"/>
</dbReference>
<dbReference type="InterPro" id="IPR050101">
    <property type="entry name" value="CinA"/>
</dbReference>
<accession>A0ABD5QBA2</accession>
<evidence type="ECO:0000313" key="3">
    <source>
        <dbReference type="Proteomes" id="UP001595925"/>
    </source>
</evidence>
<proteinExistence type="predicted"/>
<dbReference type="AlphaFoldDB" id="A0ABD5QBA2"/>
<protein>
    <submittedName>
        <fullName evidence="2">Competence/damage-inducible protein A</fullName>
    </submittedName>
</protein>
<name>A0ABD5QBA2_9EURY</name>
<dbReference type="SMART" id="SM00852">
    <property type="entry name" value="MoCF_biosynth"/>
    <property type="match status" value="1"/>
</dbReference>
<dbReference type="Proteomes" id="UP001595925">
    <property type="component" value="Unassembled WGS sequence"/>
</dbReference>
<dbReference type="InterPro" id="IPR001453">
    <property type="entry name" value="MoaB/Mog_dom"/>
</dbReference>
<evidence type="ECO:0000313" key="2">
    <source>
        <dbReference type="EMBL" id="MFC4986967.1"/>
    </source>
</evidence>
<dbReference type="SUPFAM" id="SSF53218">
    <property type="entry name" value="Molybdenum cofactor biosynthesis proteins"/>
    <property type="match status" value="1"/>
</dbReference>
<dbReference type="InterPro" id="IPR036425">
    <property type="entry name" value="MoaB/Mog-like_dom_sf"/>
</dbReference>
<keyword evidence="3" id="KW-1185">Reference proteome</keyword>
<dbReference type="PANTHER" id="PTHR13939:SF0">
    <property type="entry name" value="NMN AMIDOHYDROLASE-LIKE PROTEIN YFAY"/>
    <property type="match status" value="1"/>
</dbReference>
<dbReference type="EMBL" id="JBHSJG010000014">
    <property type="protein sequence ID" value="MFC4986967.1"/>
    <property type="molecule type" value="Genomic_DNA"/>
</dbReference>
<feature type="domain" description="MoaB/Mog" evidence="1">
    <location>
        <begin position="4"/>
        <end position="164"/>
    </location>
</feature>
<dbReference type="NCBIfam" id="TIGR00177">
    <property type="entry name" value="molyb_syn"/>
    <property type="match status" value="1"/>
</dbReference>
<dbReference type="Pfam" id="PF24102">
    <property type="entry name" value="FLAD1_M"/>
    <property type="match status" value="1"/>
</dbReference>
<dbReference type="RefSeq" id="WP_224828229.1">
    <property type="nucleotide sequence ID" value="NZ_JAIVEF010000005.1"/>
</dbReference>
<comment type="caution">
    <text evidence="2">The sequence shown here is derived from an EMBL/GenBank/DDBJ whole genome shotgun (WGS) entry which is preliminary data.</text>
</comment>
<dbReference type="InterPro" id="IPR056596">
    <property type="entry name" value="FLAD1_M"/>
</dbReference>